<feature type="transmembrane region" description="Helical" evidence="1">
    <location>
        <begin position="30"/>
        <end position="49"/>
    </location>
</feature>
<organism evidence="2 3">
    <name type="scientific">Nephila pilipes</name>
    <name type="common">Giant wood spider</name>
    <name type="synonym">Nephila maculata</name>
    <dbReference type="NCBI Taxonomy" id="299642"/>
    <lineage>
        <taxon>Eukaryota</taxon>
        <taxon>Metazoa</taxon>
        <taxon>Ecdysozoa</taxon>
        <taxon>Arthropoda</taxon>
        <taxon>Chelicerata</taxon>
        <taxon>Arachnida</taxon>
        <taxon>Araneae</taxon>
        <taxon>Araneomorphae</taxon>
        <taxon>Entelegynae</taxon>
        <taxon>Araneoidea</taxon>
        <taxon>Nephilidae</taxon>
        <taxon>Nephila</taxon>
    </lineage>
</organism>
<dbReference type="Proteomes" id="UP000887013">
    <property type="component" value="Unassembled WGS sequence"/>
</dbReference>
<reference evidence="2" key="1">
    <citation type="submission" date="2020-08" db="EMBL/GenBank/DDBJ databases">
        <title>Multicomponent nature underlies the extraordinary mechanical properties of spider dragline silk.</title>
        <authorList>
            <person name="Kono N."/>
            <person name="Nakamura H."/>
            <person name="Mori M."/>
            <person name="Yoshida Y."/>
            <person name="Ohtoshi R."/>
            <person name="Malay A.D."/>
            <person name="Moran D.A.P."/>
            <person name="Tomita M."/>
            <person name="Numata K."/>
            <person name="Arakawa K."/>
        </authorList>
    </citation>
    <scope>NUCLEOTIDE SEQUENCE</scope>
</reference>
<keyword evidence="1" id="KW-0812">Transmembrane</keyword>
<feature type="non-terminal residue" evidence="2">
    <location>
        <position position="1"/>
    </location>
</feature>
<evidence type="ECO:0000313" key="2">
    <source>
        <dbReference type="EMBL" id="GFU31855.1"/>
    </source>
</evidence>
<keyword evidence="1" id="KW-0472">Membrane</keyword>
<sequence>SLHQVLVDLVVCGLRLSGGQRLYSLSEPDFTGILIFVLVLCVYIDVALVHPCSTQANQENVGYFRLSASFGGFRLGWFVLQADCWAGGTRLISLVNSSVGVFLCMVCY</sequence>
<evidence type="ECO:0000256" key="1">
    <source>
        <dbReference type="SAM" id="Phobius"/>
    </source>
</evidence>
<evidence type="ECO:0000313" key="3">
    <source>
        <dbReference type="Proteomes" id="UP000887013"/>
    </source>
</evidence>
<keyword evidence="3" id="KW-1185">Reference proteome</keyword>
<keyword evidence="1" id="KW-1133">Transmembrane helix</keyword>
<dbReference type="AlphaFoldDB" id="A0A8X6QQK4"/>
<comment type="caution">
    <text evidence="2">The sequence shown here is derived from an EMBL/GenBank/DDBJ whole genome shotgun (WGS) entry which is preliminary data.</text>
</comment>
<dbReference type="EMBL" id="BMAW01083046">
    <property type="protein sequence ID" value="GFU31855.1"/>
    <property type="molecule type" value="Genomic_DNA"/>
</dbReference>
<accession>A0A8X6QQK4</accession>
<proteinExistence type="predicted"/>
<name>A0A8X6QQK4_NEPPI</name>
<gene>
    <name evidence="2" type="ORF">NPIL_674551</name>
</gene>
<protein>
    <submittedName>
        <fullName evidence="2">Uncharacterized protein</fullName>
    </submittedName>
</protein>